<organism evidence="9 10">
    <name type="scientific">Tursiops truncatus</name>
    <name type="common">Atlantic bottle-nosed dolphin</name>
    <name type="synonym">Delphinus truncatus</name>
    <dbReference type="NCBI Taxonomy" id="9739"/>
    <lineage>
        <taxon>Eukaryota</taxon>
        <taxon>Metazoa</taxon>
        <taxon>Chordata</taxon>
        <taxon>Craniata</taxon>
        <taxon>Vertebrata</taxon>
        <taxon>Euteleostomi</taxon>
        <taxon>Mammalia</taxon>
        <taxon>Eutheria</taxon>
        <taxon>Laurasiatheria</taxon>
        <taxon>Artiodactyla</taxon>
        <taxon>Whippomorpha</taxon>
        <taxon>Cetacea</taxon>
        <taxon>Odontoceti</taxon>
        <taxon>Delphinidae</taxon>
        <taxon>Tursiops</taxon>
    </lineage>
</organism>
<name>A0A2U4BAY0_TURTR</name>
<proteinExistence type="inferred from homology"/>
<dbReference type="InterPro" id="IPR025875">
    <property type="entry name" value="Leu-rich_rpt_4"/>
</dbReference>
<dbReference type="InterPro" id="IPR032675">
    <property type="entry name" value="LRR_dom_sf"/>
</dbReference>
<dbReference type="AlphaFoldDB" id="A0A2U4BAY0"/>
<dbReference type="Pfam" id="PF12799">
    <property type="entry name" value="LRR_4"/>
    <property type="match status" value="1"/>
</dbReference>
<keyword evidence="4" id="KW-0539">Nucleus</keyword>
<keyword evidence="9" id="KW-1185">Reference proteome</keyword>
<keyword evidence="2" id="KW-0433">Leucine-rich repeat</keyword>
<dbReference type="PANTHER" id="PTHR45973:SF23">
    <property type="entry name" value="PROTEIN PHOSPHATASE 1 REGULATORY SUBUNIT 7"/>
    <property type="match status" value="1"/>
</dbReference>
<feature type="region of interest" description="Disordered" evidence="8">
    <location>
        <begin position="1"/>
        <end position="72"/>
    </location>
</feature>
<dbReference type="RefSeq" id="XP_019790336.1">
    <property type="nucleotide sequence ID" value="XM_019934777.2"/>
</dbReference>
<dbReference type="GeneID" id="101322850"/>
<dbReference type="Proteomes" id="UP000245320">
    <property type="component" value="Chromosome 7"/>
</dbReference>
<evidence type="ECO:0000256" key="8">
    <source>
        <dbReference type="SAM" id="MobiDB-lite"/>
    </source>
</evidence>
<reference evidence="10" key="1">
    <citation type="submission" date="2025-08" db="UniProtKB">
        <authorList>
            <consortium name="RefSeq"/>
        </authorList>
    </citation>
    <scope>IDENTIFICATION</scope>
    <source>
        <tissue evidence="10">Spleen</tissue>
    </source>
</reference>
<evidence type="ECO:0000256" key="4">
    <source>
        <dbReference type="ARBA" id="ARBA00023242"/>
    </source>
</evidence>
<feature type="compositionally biased region" description="Basic and acidic residues" evidence="8">
    <location>
        <begin position="17"/>
        <end position="34"/>
    </location>
</feature>
<keyword evidence="3" id="KW-0677">Repeat</keyword>
<dbReference type="PROSITE" id="PS51450">
    <property type="entry name" value="LRR"/>
    <property type="match status" value="6"/>
</dbReference>
<dbReference type="CTD" id="5510"/>
<evidence type="ECO:0000313" key="9">
    <source>
        <dbReference type="Proteomes" id="UP000245320"/>
    </source>
</evidence>
<evidence type="ECO:0000256" key="5">
    <source>
        <dbReference type="ARBA" id="ARBA00023460"/>
    </source>
</evidence>
<dbReference type="GO" id="GO:0005634">
    <property type="term" value="C:nucleus"/>
    <property type="evidence" value="ECO:0007669"/>
    <property type="project" value="UniProtKB-SubCell"/>
</dbReference>
<comment type="subcellular location">
    <subcellularLocation>
        <location evidence="1">Nucleus</location>
    </subcellularLocation>
</comment>
<dbReference type="SMART" id="SM00365">
    <property type="entry name" value="LRR_SD22"/>
    <property type="match status" value="8"/>
</dbReference>
<dbReference type="Pfam" id="PF14580">
    <property type="entry name" value="LRR_9"/>
    <property type="match status" value="1"/>
</dbReference>
<protein>
    <recommendedName>
        <fullName evidence="6">Protein phosphatase 1 regulatory subunit 7</fullName>
    </recommendedName>
    <alternativeName>
        <fullName evidence="7">Protein phosphatase 1 regulatory subunit 22</fullName>
    </alternativeName>
</protein>
<gene>
    <name evidence="10" type="primary">PPP1R7</name>
</gene>
<dbReference type="OrthoDB" id="7451790at2759"/>
<evidence type="ECO:0000256" key="7">
    <source>
        <dbReference type="ARBA" id="ARBA00031020"/>
    </source>
</evidence>
<dbReference type="InterPro" id="IPR001611">
    <property type="entry name" value="Leu-rich_rpt"/>
</dbReference>
<dbReference type="FunFam" id="3.80.10.10:FF:000127">
    <property type="entry name" value="protein phosphatase 1 regulatory subunit 7 isoform X2"/>
    <property type="match status" value="1"/>
</dbReference>
<evidence type="ECO:0000256" key="3">
    <source>
        <dbReference type="ARBA" id="ARBA00022737"/>
    </source>
</evidence>
<sequence>MAAERGAGQQQSQEMMEVDRRVESEESGDEEGKKQSSGMVAELSAHSLKDGEERGEEDPEGTRPKGQELPVDMETINLDRNAEDVDLNHYRIGKIQGFEVLKKVKTLCLRQNLIKCIENLEELQSLRELDLYDNQIKKIENLEGLTELEILDISFNLLRNIEGIDKLTRLKKLFLVNNKINKIENVSSLHQLQMLELGSNRIRGNRLTKIEGLQSLVNLRELYLSHNGIEVIEGLDNNNKLTMLDIASNRIKKIENVSHLTELQEFWMNDNLLDCWSDLDELKGAKSLETVYLERNPLQKDPQYRRKIMLALPTVRQIDATFVRF</sequence>
<dbReference type="SMART" id="SM00369">
    <property type="entry name" value="LRR_TYP"/>
    <property type="match status" value="4"/>
</dbReference>
<evidence type="ECO:0000256" key="6">
    <source>
        <dbReference type="ARBA" id="ARBA00023476"/>
    </source>
</evidence>
<dbReference type="PANTHER" id="PTHR45973">
    <property type="entry name" value="PROTEIN PHOSPHATASE 1 REGULATORY SUBUNIT SDS22-RELATED"/>
    <property type="match status" value="1"/>
</dbReference>
<dbReference type="FunFam" id="3.80.10.10:FF:000055">
    <property type="entry name" value="Protein phosphatase 1 regulatory subunit 7"/>
    <property type="match status" value="1"/>
</dbReference>
<evidence type="ECO:0000256" key="2">
    <source>
        <dbReference type="ARBA" id="ARBA00022614"/>
    </source>
</evidence>
<comment type="similarity">
    <text evidence="5">Belongs to the SDS22 family.</text>
</comment>
<accession>A0A2U4BAY0</accession>
<dbReference type="InterPro" id="IPR050576">
    <property type="entry name" value="Cilia_flagella_integrity"/>
</dbReference>
<dbReference type="Gene3D" id="3.80.10.10">
    <property type="entry name" value="Ribonuclease Inhibitor"/>
    <property type="match status" value="2"/>
</dbReference>
<evidence type="ECO:0000313" key="10">
    <source>
        <dbReference type="RefSeq" id="XP_019790336.1"/>
    </source>
</evidence>
<evidence type="ECO:0000256" key="1">
    <source>
        <dbReference type="ARBA" id="ARBA00004123"/>
    </source>
</evidence>
<dbReference type="InterPro" id="IPR003591">
    <property type="entry name" value="Leu-rich_rpt_typical-subtyp"/>
</dbReference>
<dbReference type="SUPFAM" id="SSF52058">
    <property type="entry name" value="L domain-like"/>
    <property type="match status" value="1"/>
</dbReference>